<gene>
    <name evidence="1" type="ORF">ACFQ0V_13050</name>
</gene>
<keyword evidence="2" id="KW-1185">Reference proteome</keyword>
<name>A0ABW3GZL7_9BACL</name>
<dbReference type="Proteomes" id="UP001596976">
    <property type="component" value="Unassembled WGS sequence"/>
</dbReference>
<proteinExistence type="predicted"/>
<evidence type="ECO:0000313" key="2">
    <source>
        <dbReference type="Proteomes" id="UP001596976"/>
    </source>
</evidence>
<dbReference type="EMBL" id="JBHTJF010000043">
    <property type="protein sequence ID" value="MFD0944671.1"/>
    <property type="molecule type" value="Genomic_DNA"/>
</dbReference>
<sequence>MSHEKENVNLLSKQQANIQSDHLLREKAQSRLVEALHLLPVQNMSKKDLEDWLQEEDY</sequence>
<dbReference type="RefSeq" id="WP_381014391.1">
    <property type="nucleotide sequence ID" value="NZ_JBHTJF010000043.1"/>
</dbReference>
<reference evidence="2" key="1">
    <citation type="journal article" date="2019" name="Int. J. Syst. Evol. Microbiol.">
        <title>The Global Catalogue of Microorganisms (GCM) 10K type strain sequencing project: providing services to taxonomists for standard genome sequencing and annotation.</title>
        <authorList>
            <consortium name="The Broad Institute Genomics Platform"/>
            <consortium name="The Broad Institute Genome Sequencing Center for Infectious Disease"/>
            <person name="Wu L."/>
            <person name="Ma J."/>
        </authorList>
    </citation>
    <scope>NUCLEOTIDE SEQUENCE [LARGE SCALE GENOMIC DNA]</scope>
    <source>
        <strain evidence="2">CCUG 63563</strain>
    </source>
</reference>
<accession>A0ABW3GZL7</accession>
<organism evidence="1 2">
    <name type="scientific">Savagea faecisuis</name>
    <dbReference type="NCBI Taxonomy" id="1274803"/>
    <lineage>
        <taxon>Bacteria</taxon>
        <taxon>Bacillati</taxon>
        <taxon>Bacillota</taxon>
        <taxon>Bacilli</taxon>
        <taxon>Bacillales</taxon>
        <taxon>Caryophanaceae</taxon>
        <taxon>Savagea</taxon>
    </lineage>
</organism>
<protein>
    <submittedName>
        <fullName evidence="1">Uncharacterized protein</fullName>
    </submittedName>
</protein>
<evidence type="ECO:0000313" key="1">
    <source>
        <dbReference type="EMBL" id="MFD0944671.1"/>
    </source>
</evidence>
<comment type="caution">
    <text evidence="1">The sequence shown here is derived from an EMBL/GenBank/DDBJ whole genome shotgun (WGS) entry which is preliminary data.</text>
</comment>